<gene>
    <name evidence="1" type="ORF">RB2654_08427</name>
</gene>
<evidence type="ECO:0000313" key="2">
    <source>
        <dbReference type="Proteomes" id="UP000002931"/>
    </source>
</evidence>
<reference evidence="1 2" key="1">
    <citation type="journal article" date="2010" name="J. Bacteriol.">
        <title>Genome sequences of Pelagibaca bermudensis HTCC2601T and Maritimibacter alkaliphilus HTCC2654T, the type strains of two marine Roseobacter genera.</title>
        <authorList>
            <person name="Thrash J.C."/>
            <person name="Cho J.C."/>
            <person name="Ferriera S."/>
            <person name="Johnson J."/>
            <person name="Vergin K.L."/>
            <person name="Giovannoni S.J."/>
        </authorList>
    </citation>
    <scope>NUCLEOTIDE SEQUENCE [LARGE SCALE GENOMIC DNA]</scope>
    <source>
        <strain evidence="1 2">HTCC2654</strain>
    </source>
</reference>
<organism evidence="1 2">
    <name type="scientific">Maritimibacter alkaliphilus HTCC2654</name>
    <dbReference type="NCBI Taxonomy" id="314271"/>
    <lineage>
        <taxon>Bacteria</taxon>
        <taxon>Pseudomonadati</taxon>
        <taxon>Pseudomonadota</taxon>
        <taxon>Alphaproteobacteria</taxon>
        <taxon>Rhodobacterales</taxon>
        <taxon>Roseobacteraceae</taxon>
        <taxon>Maritimibacter</taxon>
    </lineage>
</organism>
<dbReference type="AlphaFoldDB" id="A3VHM6"/>
<name>A3VHM6_9RHOB</name>
<sequence>MVGAGPVRHDLERQMFLHEDFLYVDLNKTGTVAVEKALGTLGFKPQKYKHHGKPTKADVQSRKVFATIRDPWSFYLSLWAYGVTHATLSGPYTRLTKFNPLGGRGGSINRSAAALSIPTYLAQSLSYDWKTAHDRLYGAMEVERFRNWLLIILDPKRATFISGVFSQSGMVRHSGLLTYRYCKLLCFDSATLHSRKLATLDALKAWEEEQCYVDHFVQTANLMPDLVDTLARIGAIGDAEAALTQVGATRSNSTLSSESKLATYYTPELVAAVAERERFLIDKFHYPAPM</sequence>
<keyword evidence="2" id="KW-1185">Reference proteome</keyword>
<dbReference type="EMBL" id="AAMT01000009">
    <property type="protein sequence ID" value="EAQ12217.1"/>
    <property type="molecule type" value="Genomic_DNA"/>
</dbReference>
<dbReference type="STRING" id="314271.RB2654_08427"/>
<proteinExistence type="predicted"/>
<accession>A3VHM6</accession>
<dbReference type="Proteomes" id="UP000002931">
    <property type="component" value="Unassembled WGS sequence"/>
</dbReference>
<comment type="caution">
    <text evidence="1">The sequence shown here is derived from an EMBL/GenBank/DDBJ whole genome shotgun (WGS) entry which is preliminary data.</text>
</comment>
<evidence type="ECO:0000313" key="1">
    <source>
        <dbReference type="EMBL" id="EAQ12217.1"/>
    </source>
</evidence>
<evidence type="ECO:0008006" key="3">
    <source>
        <dbReference type="Google" id="ProtNLM"/>
    </source>
</evidence>
<protein>
    <recommendedName>
        <fullName evidence="3">Sulfotransferase family protein</fullName>
    </recommendedName>
</protein>
<dbReference type="eggNOG" id="ENOG5031FHN">
    <property type="taxonomic scope" value="Bacteria"/>
</dbReference>
<dbReference type="HOGENOM" id="CLU_1109989_0_0_5"/>